<dbReference type="WBParaSite" id="ACRNAN_scaffold4542.g21647.t1">
    <property type="protein sequence ID" value="ACRNAN_scaffold4542.g21647.t1"/>
    <property type="gene ID" value="ACRNAN_scaffold4542.g21647"/>
</dbReference>
<reference evidence="2" key="1">
    <citation type="submission" date="2022-11" db="UniProtKB">
        <authorList>
            <consortium name="WormBaseParasite"/>
        </authorList>
    </citation>
    <scope>IDENTIFICATION</scope>
</reference>
<dbReference type="AlphaFoldDB" id="A0A914DXZ7"/>
<accession>A0A914DXZ7</accession>
<organism evidence="1 2">
    <name type="scientific">Acrobeloides nanus</name>
    <dbReference type="NCBI Taxonomy" id="290746"/>
    <lineage>
        <taxon>Eukaryota</taxon>
        <taxon>Metazoa</taxon>
        <taxon>Ecdysozoa</taxon>
        <taxon>Nematoda</taxon>
        <taxon>Chromadorea</taxon>
        <taxon>Rhabditida</taxon>
        <taxon>Tylenchina</taxon>
        <taxon>Cephalobomorpha</taxon>
        <taxon>Cephaloboidea</taxon>
        <taxon>Cephalobidae</taxon>
        <taxon>Acrobeloides</taxon>
    </lineage>
</organism>
<sequence>MTKITIAALKTFESHQWIQFDALVGDCGCQIRAVKIKGLADLLYSSSNWRVVISNTINEAQNMLRKLAMLKEKIDKKFIKFGHLSKKYGSPIKPLVVCSELDILQKFNEDIRFVIECYLLTQTKVLVPREDCFYQAFDATKPENLQAFNVNDLNGQLKSNNREEINDNKKISRLVGYHKLKNIVKLVQVDLSSISAKYATKIFESSMPSLINTINFGNFIKKDEAGRSCVPSFYCLETITQHIINTRKHLLLDISRWSTNGKRVDRFKKLYVGKTEVQDLCEVSPNDPGIPRCVIVFIGHCIQEDQQELTRDKYIKLLQTFKLKDLLSMIWAQHPQFPGKMVEDFDLPIDNRRKSLAEKAQRIGCSIKNMSLLLITHIYCDRLNDALNNMSFEF</sequence>
<proteinExistence type="predicted"/>
<protein>
    <submittedName>
        <fullName evidence="2">Uncharacterized protein</fullName>
    </submittedName>
</protein>
<dbReference type="Proteomes" id="UP000887540">
    <property type="component" value="Unplaced"/>
</dbReference>
<evidence type="ECO:0000313" key="2">
    <source>
        <dbReference type="WBParaSite" id="ACRNAN_scaffold4542.g21647.t1"/>
    </source>
</evidence>
<keyword evidence="1" id="KW-1185">Reference proteome</keyword>
<evidence type="ECO:0000313" key="1">
    <source>
        <dbReference type="Proteomes" id="UP000887540"/>
    </source>
</evidence>
<name>A0A914DXZ7_9BILA</name>